<protein>
    <submittedName>
        <fullName evidence="2">Heme oxygenase (Staphylobilin-producing)</fullName>
        <ecNumber evidence="2">1.14.99.48</ecNumber>
    </submittedName>
</protein>
<gene>
    <name evidence="2" type="ORF">J2W91_004858</name>
</gene>
<accession>A0AAP5H5T1</accession>
<dbReference type="Proteomes" id="UP001254832">
    <property type="component" value="Unassembled WGS sequence"/>
</dbReference>
<reference evidence="2" key="1">
    <citation type="submission" date="2023-07" db="EMBL/GenBank/DDBJ databases">
        <title>Sorghum-associated microbial communities from plants grown in Nebraska, USA.</title>
        <authorList>
            <person name="Schachtman D."/>
        </authorList>
    </citation>
    <scope>NUCLEOTIDE SEQUENCE</scope>
    <source>
        <strain evidence="2">BE80</strain>
    </source>
</reference>
<sequence length="112" mass="13069">MMLIQTRSMIIQKGYSDQVVERWSGPSPIMEMPGLIDFSVMVNKRNKEQEEVLVIIRWESEEAWKNWEKSDVHIKGHREKKSQEKPDYLISMTVNMYEVQTVKSGSGSFSNS</sequence>
<evidence type="ECO:0000259" key="1">
    <source>
        <dbReference type="PROSITE" id="PS51725"/>
    </source>
</evidence>
<dbReference type="EC" id="1.14.99.48" evidence="2"/>
<dbReference type="GO" id="GO:0016491">
    <property type="term" value="F:oxidoreductase activity"/>
    <property type="evidence" value="ECO:0007669"/>
    <property type="project" value="UniProtKB-KW"/>
</dbReference>
<dbReference type="PANTHER" id="PTHR34474">
    <property type="entry name" value="SIGNAL TRANSDUCTION PROTEIN TRAP"/>
    <property type="match status" value="1"/>
</dbReference>
<dbReference type="InterPro" id="IPR011008">
    <property type="entry name" value="Dimeric_a/b-barrel"/>
</dbReference>
<proteinExistence type="predicted"/>
<dbReference type="SUPFAM" id="SSF54909">
    <property type="entry name" value="Dimeric alpha+beta barrel"/>
    <property type="match status" value="1"/>
</dbReference>
<dbReference type="AlphaFoldDB" id="A0AAP5H5T1"/>
<evidence type="ECO:0000313" key="3">
    <source>
        <dbReference type="Proteomes" id="UP001254832"/>
    </source>
</evidence>
<dbReference type="Pfam" id="PF03992">
    <property type="entry name" value="ABM"/>
    <property type="match status" value="1"/>
</dbReference>
<dbReference type="InterPro" id="IPR050404">
    <property type="entry name" value="Heme-degrading_MO"/>
</dbReference>
<feature type="domain" description="ABM" evidence="1">
    <location>
        <begin position="3"/>
        <end position="96"/>
    </location>
</feature>
<evidence type="ECO:0000313" key="2">
    <source>
        <dbReference type="EMBL" id="MDR6726347.1"/>
    </source>
</evidence>
<organism evidence="2 3">
    <name type="scientific">Paenibacillus amylolyticus</name>
    <dbReference type="NCBI Taxonomy" id="1451"/>
    <lineage>
        <taxon>Bacteria</taxon>
        <taxon>Bacillati</taxon>
        <taxon>Bacillota</taxon>
        <taxon>Bacilli</taxon>
        <taxon>Bacillales</taxon>
        <taxon>Paenibacillaceae</taxon>
        <taxon>Paenibacillus</taxon>
    </lineage>
</organism>
<dbReference type="EMBL" id="JAVDTR010000016">
    <property type="protein sequence ID" value="MDR6726347.1"/>
    <property type="molecule type" value="Genomic_DNA"/>
</dbReference>
<keyword evidence="2" id="KW-0560">Oxidoreductase</keyword>
<comment type="caution">
    <text evidence="2">The sequence shown here is derived from an EMBL/GenBank/DDBJ whole genome shotgun (WGS) entry which is preliminary data.</text>
</comment>
<dbReference type="Gene3D" id="3.30.70.100">
    <property type="match status" value="1"/>
</dbReference>
<dbReference type="InterPro" id="IPR007138">
    <property type="entry name" value="ABM_dom"/>
</dbReference>
<dbReference type="PANTHER" id="PTHR34474:SF1">
    <property type="entry name" value="HEME-DEGRADING MONOOXYGENASE HMOA"/>
    <property type="match status" value="1"/>
</dbReference>
<name>A0AAP5H5T1_PAEAM</name>
<dbReference type="PROSITE" id="PS51725">
    <property type="entry name" value="ABM"/>
    <property type="match status" value="1"/>
</dbReference>